<evidence type="ECO:0000313" key="2">
    <source>
        <dbReference type="Proteomes" id="UP001596023"/>
    </source>
</evidence>
<keyword evidence="2" id="KW-1185">Reference proteome</keyword>
<evidence type="ECO:0000313" key="1">
    <source>
        <dbReference type="EMBL" id="MFC4672719.1"/>
    </source>
</evidence>
<name>A0ABV9KS94_9BACT</name>
<dbReference type="RefSeq" id="WP_379993916.1">
    <property type="nucleotide sequence ID" value="NZ_JBHSGN010000024.1"/>
</dbReference>
<proteinExistence type="predicted"/>
<protein>
    <submittedName>
        <fullName evidence="1">Uncharacterized protein</fullName>
    </submittedName>
</protein>
<sequence length="224" mass="25599">MRFIDTLEKLRLYLSAKEKLDIKEKALLGQIREDLNYFPTGTIHRDSLLEYGYDAHLAGDDVLATLAKKMGEDSWEQLSSVQIPIIGDACKVSISTCPLCAGCGAFENGNWICEESECRREWSCMKYVWIKYSEETAFLFGCDIGFISNTSRSSNASLFLPVDLFRMHFAKSPDKENIYQIFKIEDTDDISQLKEQGYTVEKVTDTKGLERFGPKAYWMSVFPK</sequence>
<gene>
    <name evidence="1" type="ORF">ACFO6W_03325</name>
</gene>
<accession>A0ABV9KS94</accession>
<organism evidence="1 2">
    <name type="scientific">Dysgonomonas termitidis</name>
    <dbReference type="NCBI Taxonomy" id="1516126"/>
    <lineage>
        <taxon>Bacteria</taxon>
        <taxon>Pseudomonadati</taxon>
        <taxon>Bacteroidota</taxon>
        <taxon>Bacteroidia</taxon>
        <taxon>Bacteroidales</taxon>
        <taxon>Dysgonomonadaceae</taxon>
        <taxon>Dysgonomonas</taxon>
    </lineage>
</organism>
<dbReference type="EMBL" id="JBHSGN010000024">
    <property type="protein sequence ID" value="MFC4672719.1"/>
    <property type="molecule type" value="Genomic_DNA"/>
</dbReference>
<comment type="caution">
    <text evidence="1">The sequence shown here is derived from an EMBL/GenBank/DDBJ whole genome shotgun (WGS) entry which is preliminary data.</text>
</comment>
<reference evidence="2" key="1">
    <citation type="journal article" date="2019" name="Int. J. Syst. Evol. Microbiol.">
        <title>The Global Catalogue of Microorganisms (GCM) 10K type strain sequencing project: providing services to taxonomists for standard genome sequencing and annotation.</title>
        <authorList>
            <consortium name="The Broad Institute Genomics Platform"/>
            <consortium name="The Broad Institute Genome Sequencing Center for Infectious Disease"/>
            <person name="Wu L."/>
            <person name="Ma J."/>
        </authorList>
    </citation>
    <scope>NUCLEOTIDE SEQUENCE [LARGE SCALE GENOMIC DNA]</scope>
    <source>
        <strain evidence="2">CCUG 66188</strain>
    </source>
</reference>
<dbReference type="Proteomes" id="UP001596023">
    <property type="component" value="Unassembled WGS sequence"/>
</dbReference>